<keyword evidence="1" id="KW-1133">Transmembrane helix</keyword>
<dbReference type="EMBL" id="AP026800">
    <property type="protein sequence ID" value="BDR55349.1"/>
    <property type="molecule type" value="Genomic_DNA"/>
</dbReference>
<dbReference type="Pfam" id="PF14029">
    <property type="entry name" value="DUF4244"/>
    <property type="match status" value="1"/>
</dbReference>
<feature type="transmembrane region" description="Helical" evidence="1">
    <location>
        <begin position="93"/>
        <end position="111"/>
    </location>
</feature>
<keyword evidence="3" id="KW-1185">Reference proteome</keyword>
<proteinExistence type="predicted"/>
<dbReference type="InterPro" id="IPR025338">
    <property type="entry name" value="DUF4244"/>
</dbReference>
<keyword evidence="1" id="KW-0812">Transmembrane</keyword>
<reference evidence="2 3" key="1">
    <citation type="journal article" date="2023" name="Microbiol. Spectr.">
        <title>Symbiosis of Carpenter Bees with Uncharacterized Lactic Acid Bacteria Showing NAD Auxotrophy.</title>
        <authorList>
            <person name="Kawasaki S."/>
            <person name="Ozawa K."/>
            <person name="Mori T."/>
            <person name="Yamamoto A."/>
            <person name="Ito M."/>
            <person name="Ohkuma M."/>
            <person name="Sakamoto M."/>
            <person name="Matsutani M."/>
        </authorList>
    </citation>
    <scope>NUCLEOTIDE SEQUENCE [LARGE SCALE GENOMIC DNA]</scope>
    <source>
        <strain evidence="2 3">KimH</strain>
    </source>
</reference>
<name>A0ABM8BEK9_9BIFI</name>
<evidence type="ECO:0000313" key="2">
    <source>
        <dbReference type="EMBL" id="BDR55349.1"/>
    </source>
</evidence>
<dbReference type="Proteomes" id="UP001321748">
    <property type="component" value="Chromosome"/>
</dbReference>
<gene>
    <name evidence="2" type="ORF">KIMH_14600</name>
</gene>
<keyword evidence="1" id="KW-0472">Membrane</keyword>
<evidence type="ECO:0000313" key="3">
    <source>
        <dbReference type="Proteomes" id="UP001321748"/>
    </source>
</evidence>
<accession>A0ABM8BEK9</accession>
<dbReference type="RefSeq" id="WP_317642842.1">
    <property type="nucleotide sequence ID" value="NZ_AP026800.1"/>
</dbReference>
<protein>
    <recommendedName>
        <fullName evidence="4">DUF4244 domain-containing protein</fullName>
    </recommendedName>
</protein>
<evidence type="ECO:0000256" key="1">
    <source>
        <dbReference type="SAM" id="Phobius"/>
    </source>
</evidence>
<sequence length="131" mass="13927">MTMTQLTPASLVTHNQVLVPLEGQDTSAGAGKRQGRCARLGHAIADRARRSSRALRQRYRNTANAITSAYYKFETRVQVLMSAPESGAATAEYAVVLIAATAFAGILLAVLKSGTARELLLGLVKRALSVA</sequence>
<organism evidence="2 3">
    <name type="scientific">Bombiscardovia apis</name>
    <dbReference type="NCBI Taxonomy" id="2932182"/>
    <lineage>
        <taxon>Bacteria</taxon>
        <taxon>Bacillati</taxon>
        <taxon>Actinomycetota</taxon>
        <taxon>Actinomycetes</taxon>
        <taxon>Bifidobacteriales</taxon>
        <taxon>Bifidobacteriaceae</taxon>
        <taxon>Bombiscardovia</taxon>
    </lineage>
</organism>
<evidence type="ECO:0008006" key="4">
    <source>
        <dbReference type="Google" id="ProtNLM"/>
    </source>
</evidence>